<keyword evidence="1 4" id="KW-0732">Signal</keyword>
<protein>
    <submittedName>
        <fullName evidence="5">Protein takeout</fullName>
    </submittedName>
</protein>
<feature type="chain" id="PRO_5040166823" evidence="4">
    <location>
        <begin position="23"/>
        <end position="253"/>
    </location>
</feature>
<reference evidence="5" key="1">
    <citation type="submission" date="2022-07" db="EMBL/GenBank/DDBJ databases">
        <authorList>
            <person name="Trinca V."/>
            <person name="Uliana J.V.C."/>
            <person name="Torres T.T."/>
            <person name="Ward R.J."/>
            <person name="Monesi N."/>
        </authorList>
    </citation>
    <scope>NUCLEOTIDE SEQUENCE</scope>
    <source>
        <strain evidence="5">HSMRA1968</strain>
        <tissue evidence="5">Whole embryos</tissue>
    </source>
</reference>
<organism evidence="5 6">
    <name type="scientific">Pseudolycoriella hygida</name>
    <dbReference type="NCBI Taxonomy" id="35572"/>
    <lineage>
        <taxon>Eukaryota</taxon>
        <taxon>Metazoa</taxon>
        <taxon>Ecdysozoa</taxon>
        <taxon>Arthropoda</taxon>
        <taxon>Hexapoda</taxon>
        <taxon>Insecta</taxon>
        <taxon>Pterygota</taxon>
        <taxon>Neoptera</taxon>
        <taxon>Endopterygota</taxon>
        <taxon>Diptera</taxon>
        <taxon>Nematocera</taxon>
        <taxon>Sciaroidea</taxon>
        <taxon>Sciaridae</taxon>
        <taxon>Pseudolycoriella</taxon>
    </lineage>
</organism>
<keyword evidence="2" id="KW-0090">Biological rhythms</keyword>
<name>A0A9Q0ML46_9DIPT</name>
<dbReference type="GO" id="GO:0005615">
    <property type="term" value="C:extracellular space"/>
    <property type="evidence" value="ECO:0007669"/>
    <property type="project" value="TreeGrafter"/>
</dbReference>
<evidence type="ECO:0000256" key="4">
    <source>
        <dbReference type="SAM" id="SignalP"/>
    </source>
</evidence>
<dbReference type="InterPro" id="IPR038606">
    <property type="entry name" value="To_sf"/>
</dbReference>
<evidence type="ECO:0000256" key="2">
    <source>
        <dbReference type="ARBA" id="ARBA00023108"/>
    </source>
</evidence>
<dbReference type="FunFam" id="3.15.10.30:FF:000001">
    <property type="entry name" value="Takeout-like protein 1"/>
    <property type="match status" value="1"/>
</dbReference>
<evidence type="ECO:0000256" key="1">
    <source>
        <dbReference type="ARBA" id="ARBA00022729"/>
    </source>
</evidence>
<dbReference type="GO" id="GO:0007623">
    <property type="term" value="P:circadian rhythm"/>
    <property type="evidence" value="ECO:0007669"/>
    <property type="project" value="UniProtKB-ARBA"/>
</dbReference>
<comment type="caution">
    <text evidence="5">The sequence shown here is derived from an EMBL/GenBank/DDBJ whole genome shotgun (WGS) entry which is preliminary data.</text>
</comment>
<dbReference type="PANTHER" id="PTHR11008">
    <property type="entry name" value="PROTEIN TAKEOUT-LIKE PROTEIN"/>
    <property type="match status" value="1"/>
</dbReference>
<proteinExistence type="inferred from homology"/>
<sequence length="253" mass="28684">MSSLRELTFLFLLVLVANVGRCSDDFPVTIERCRNEDKECLKKTWNKYVRLTKPNGIPELDVPNINEYFVKKSTLSPGGGPVDIVLKMKNIVLTGLDNVYYDDIIGFPKDPKEMTQFELIGRCPELGLKGKYNVTGKILLLPVSGDGDGEVNLYNIKFNITALTSTEMVDGKEYLVITKVICNYESQRNKYRFENLLHNKELSDSINLVVNQNQEVINPEIKGPSGALIAEHFKKILSAVFKKYPYSSFFLQD</sequence>
<dbReference type="PANTHER" id="PTHR11008:SF32">
    <property type="entry name" value="CIRCADIAN CLOCK-CONTROLLED PROTEIN DAYWAKE-RELATED"/>
    <property type="match status" value="1"/>
</dbReference>
<comment type="similarity">
    <text evidence="3">Belongs to the TO family.</text>
</comment>
<dbReference type="SMART" id="SM00700">
    <property type="entry name" value="JHBP"/>
    <property type="match status" value="1"/>
</dbReference>
<gene>
    <name evidence="5" type="primary">to_8</name>
    <name evidence="5" type="ORF">Bhyg_16388</name>
</gene>
<evidence type="ECO:0000313" key="6">
    <source>
        <dbReference type="Proteomes" id="UP001151699"/>
    </source>
</evidence>
<dbReference type="EMBL" id="WJQU01002136">
    <property type="protein sequence ID" value="KAJ6633231.1"/>
    <property type="molecule type" value="Genomic_DNA"/>
</dbReference>
<dbReference type="Pfam" id="PF06585">
    <property type="entry name" value="JHBP"/>
    <property type="match status" value="1"/>
</dbReference>
<feature type="signal peptide" evidence="4">
    <location>
        <begin position="1"/>
        <end position="22"/>
    </location>
</feature>
<accession>A0A9Q0ML46</accession>
<evidence type="ECO:0000313" key="5">
    <source>
        <dbReference type="EMBL" id="KAJ6633231.1"/>
    </source>
</evidence>
<evidence type="ECO:0000256" key="3">
    <source>
        <dbReference type="ARBA" id="ARBA00060902"/>
    </source>
</evidence>
<dbReference type="Gene3D" id="3.15.10.30">
    <property type="entry name" value="Haemolymph juvenile hormone binding protein"/>
    <property type="match status" value="1"/>
</dbReference>
<dbReference type="InterPro" id="IPR010562">
    <property type="entry name" value="Haemolymph_juvenile_hormone-bd"/>
</dbReference>
<keyword evidence="6" id="KW-1185">Reference proteome</keyword>
<dbReference type="OrthoDB" id="8186595at2759"/>
<dbReference type="AlphaFoldDB" id="A0A9Q0ML46"/>
<dbReference type="Proteomes" id="UP001151699">
    <property type="component" value="Unassembled WGS sequence"/>
</dbReference>